<reference evidence="2" key="1">
    <citation type="submission" date="2019-02" db="EMBL/GenBank/DDBJ databases">
        <authorList>
            <person name="Gruber-Vodicka R. H."/>
            <person name="Seah K. B. B."/>
        </authorList>
    </citation>
    <scope>NUCLEOTIDE SEQUENCE</scope>
    <source>
        <strain evidence="2">BECK_S313</strain>
    </source>
</reference>
<accession>A0A450X1H4</accession>
<dbReference type="EMBL" id="CAADFK010000341">
    <property type="protein sequence ID" value="VFK23130.1"/>
    <property type="molecule type" value="Genomic_DNA"/>
</dbReference>
<evidence type="ECO:0000256" key="1">
    <source>
        <dbReference type="SAM" id="MobiDB-lite"/>
    </source>
</evidence>
<sequence length="161" mass="18566">MNLVLAKTDRFPGKMKSVLRETDRISGKQNFFSEKTDPVSSKPHWDSPKTHRLPTENSRLRYPIIPDDEKRPAAFAITQLTRIIRYSFAARKERRTSNPQCNRSLPSVRNGDLVAPMMDAAPGFDSARHRWFPIPEWSRRATCQPRAFGHLRGGSERLHLQ</sequence>
<organism evidence="2">
    <name type="scientific">Candidatus Kentrum sp. LPFa</name>
    <dbReference type="NCBI Taxonomy" id="2126335"/>
    <lineage>
        <taxon>Bacteria</taxon>
        <taxon>Pseudomonadati</taxon>
        <taxon>Pseudomonadota</taxon>
        <taxon>Gammaproteobacteria</taxon>
        <taxon>Candidatus Kentrum</taxon>
    </lineage>
</organism>
<evidence type="ECO:0000313" key="2">
    <source>
        <dbReference type="EMBL" id="VFK23130.1"/>
    </source>
</evidence>
<gene>
    <name evidence="2" type="ORF">BECKLPF1236B_GA0070989_13414</name>
</gene>
<feature type="region of interest" description="Disordered" evidence="1">
    <location>
        <begin position="32"/>
        <end position="53"/>
    </location>
</feature>
<proteinExistence type="predicted"/>
<protein>
    <submittedName>
        <fullName evidence="2">Uncharacterized protein</fullName>
    </submittedName>
</protein>
<dbReference type="AlphaFoldDB" id="A0A450X1H4"/>
<name>A0A450X1H4_9GAMM</name>